<comment type="similarity">
    <text evidence="1">Belongs to the outer membrane factor (OMF) (TC 1.B.17) family.</text>
</comment>
<dbReference type="Gene3D" id="1.20.1600.10">
    <property type="entry name" value="Outer membrane efflux proteins (OEP)"/>
    <property type="match status" value="1"/>
</dbReference>
<dbReference type="EMBL" id="CP000089">
    <property type="protein sequence ID" value="AAZ46623.1"/>
    <property type="molecule type" value="Genomic_DNA"/>
</dbReference>
<dbReference type="OrthoDB" id="9763626at2"/>
<evidence type="ECO:0000313" key="3">
    <source>
        <dbReference type="EMBL" id="AAZ46623.1"/>
    </source>
</evidence>
<dbReference type="PANTHER" id="PTHR30203:SF30">
    <property type="entry name" value="OUTER MEMBRANE PROTEIN-RELATED"/>
    <property type="match status" value="1"/>
</dbReference>
<dbReference type="InterPro" id="IPR003423">
    <property type="entry name" value="OMP_efflux"/>
</dbReference>
<dbReference type="HOGENOM" id="CLU_012817_14_4_4"/>
<evidence type="ECO:0000256" key="2">
    <source>
        <dbReference type="SAM" id="SignalP"/>
    </source>
</evidence>
<dbReference type="SUPFAM" id="SSF56954">
    <property type="entry name" value="Outer membrane efflux proteins (OEP)"/>
    <property type="match status" value="1"/>
</dbReference>
<dbReference type="GO" id="GO:0015562">
    <property type="term" value="F:efflux transmembrane transporter activity"/>
    <property type="evidence" value="ECO:0007669"/>
    <property type="project" value="InterPro"/>
</dbReference>
<keyword evidence="2" id="KW-0732">Signal</keyword>
<dbReference type="PANTHER" id="PTHR30203">
    <property type="entry name" value="OUTER MEMBRANE CATION EFFLUX PROTEIN"/>
    <property type="match status" value="1"/>
</dbReference>
<evidence type="ECO:0000256" key="1">
    <source>
        <dbReference type="ARBA" id="ARBA00007613"/>
    </source>
</evidence>
<accession>Q47EV8</accession>
<feature type="chain" id="PRO_5004233508" evidence="2">
    <location>
        <begin position="18"/>
        <end position="413"/>
    </location>
</feature>
<gene>
    <name evidence="3" type="ordered locus">Daro_1877</name>
</gene>
<reference evidence="3" key="1">
    <citation type="submission" date="2005-08" db="EMBL/GenBank/DDBJ databases">
        <title>Complete sequence of Dechloromonas aromatica RCB.</title>
        <authorList>
            <person name="Salinero K.K."/>
            <person name="Copeland A."/>
            <person name="Lucas S."/>
            <person name="Lapidus A."/>
            <person name="Barry K."/>
            <person name="Detter J.C."/>
            <person name="Glavina T."/>
            <person name="Hammon N."/>
            <person name="Israni S."/>
            <person name="Pitluck S."/>
            <person name="Di Bartolo G."/>
            <person name="Trong S."/>
            <person name="Schmutz J."/>
            <person name="Larimer F."/>
            <person name="Land M."/>
            <person name="Ivanova N."/>
            <person name="Richardson P."/>
        </authorList>
    </citation>
    <scope>NUCLEOTIDE SEQUENCE</scope>
    <source>
        <strain evidence="3">RCB</strain>
    </source>
</reference>
<dbReference type="eggNOG" id="COG1538">
    <property type="taxonomic scope" value="Bacteria"/>
</dbReference>
<dbReference type="AlphaFoldDB" id="Q47EV8"/>
<proteinExistence type="inferred from homology"/>
<feature type="signal peptide" evidence="2">
    <location>
        <begin position="1"/>
        <end position="17"/>
    </location>
</feature>
<dbReference type="InterPro" id="IPR010131">
    <property type="entry name" value="MdtP/NodT-like"/>
</dbReference>
<dbReference type="STRING" id="159087.Daro_1877"/>
<protein>
    <submittedName>
        <fullName evidence="3">Outer membrane efflux protein</fullName>
    </submittedName>
</protein>
<name>Q47EV8_DECAR</name>
<dbReference type="Pfam" id="PF02321">
    <property type="entry name" value="OEP"/>
    <property type="match status" value="2"/>
</dbReference>
<dbReference type="KEGG" id="dar:Daro_1877"/>
<sequence>MRRLLIPILLAPLLAIAQGQTALTLSQAEALWQEHSRELQLAKAAVSGAEADVKAARQMPNPDVSLNALSISPQSGFGGGPLKDKRMDTQLRIDQLIERGGKRTLRAKGAEARLEASRFDLDDATRQQLGDLRQTYYQLRLAQEKQALARDTAALYGKSTEAGRLRQKAGDIAPVDVSRLQIDQARADADARQAQADLAQAQQMLAYLIGREAEAAQLVAADNWPALEEKALSAAPLDERPDLAAAQKRIAAAEADRDLARAKKSRDVTVGFQFERNLQNAPTNSYGVGISVPLFIWHEYEGEIARAESDLNIARLQYEQQHAQAFGQVAQARNALLAVRDRVQRLEGGLLGDAERVAKAAELAYNKGAMGLMDLLDARRTLRQIQIEAASARADYAKALSDWQTQAEFRKSP</sequence>
<organism evidence="3">
    <name type="scientific">Dechloromonas aromatica (strain RCB)</name>
    <dbReference type="NCBI Taxonomy" id="159087"/>
    <lineage>
        <taxon>Bacteria</taxon>
        <taxon>Pseudomonadati</taxon>
        <taxon>Pseudomonadota</taxon>
        <taxon>Betaproteobacteria</taxon>
        <taxon>Rhodocyclales</taxon>
        <taxon>Azonexaceae</taxon>
        <taxon>Dechloromonas</taxon>
    </lineage>
</organism>